<proteinExistence type="inferred from homology"/>
<dbReference type="OrthoDB" id="9796672at2"/>
<dbReference type="EMBL" id="VENP01000001">
    <property type="protein sequence ID" value="TNU77387.1"/>
    <property type="molecule type" value="Genomic_DNA"/>
</dbReference>
<dbReference type="Gene3D" id="1.20.120.1760">
    <property type="match status" value="1"/>
</dbReference>
<keyword evidence="3" id="KW-0444">Lipid biosynthesis</keyword>
<keyword evidence="8 13" id="KW-0472">Membrane</keyword>
<dbReference type="InterPro" id="IPR000462">
    <property type="entry name" value="CDP-OH_P_trans"/>
</dbReference>
<dbReference type="Pfam" id="PF01066">
    <property type="entry name" value="CDP-OH_P_transf"/>
    <property type="match status" value="1"/>
</dbReference>
<dbReference type="PROSITE" id="PS00379">
    <property type="entry name" value="CDP_ALCOHOL_P_TRANSF"/>
    <property type="match status" value="1"/>
</dbReference>
<evidence type="ECO:0000256" key="9">
    <source>
        <dbReference type="ARBA" id="ARBA00023209"/>
    </source>
</evidence>
<dbReference type="GO" id="GO:0008444">
    <property type="term" value="F:CDP-diacylglycerol-glycerol-3-phosphate 3-phosphatidyltransferase activity"/>
    <property type="evidence" value="ECO:0007669"/>
    <property type="project" value="UniProtKB-UniRule"/>
</dbReference>
<dbReference type="InterPro" id="IPR048254">
    <property type="entry name" value="CDP_ALCOHOL_P_TRANSF_CS"/>
</dbReference>
<reference evidence="14 15" key="1">
    <citation type="submission" date="2019-06" db="EMBL/GenBank/DDBJ databases">
        <title>Draft genome sequence of Miniimonas arenae KCTC 19750T isolated from sea sand.</title>
        <authorList>
            <person name="Park S.-J."/>
        </authorList>
    </citation>
    <scope>NUCLEOTIDE SEQUENCE [LARGE SCALE GENOMIC DNA]</scope>
    <source>
        <strain evidence="14 15">KCTC 19750</strain>
    </source>
</reference>
<comment type="caution">
    <text evidence="14">The sequence shown here is derived from an EMBL/GenBank/DDBJ whole genome shotgun (WGS) entry which is preliminary data.</text>
</comment>
<evidence type="ECO:0000256" key="4">
    <source>
        <dbReference type="ARBA" id="ARBA00022679"/>
    </source>
</evidence>
<dbReference type="PANTHER" id="PTHR14269">
    <property type="entry name" value="CDP-DIACYLGLYCEROL--GLYCEROL-3-PHOSPHATE 3-PHOSPHATIDYLTRANSFERASE-RELATED"/>
    <property type="match status" value="1"/>
</dbReference>
<dbReference type="PIRSF" id="PIRSF000847">
    <property type="entry name" value="Phos_ph_gly_syn"/>
    <property type="match status" value="1"/>
</dbReference>
<evidence type="ECO:0000313" key="14">
    <source>
        <dbReference type="EMBL" id="TNU77387.1"/>
    </source>
</evidence>
<evidence type="ECO:0000313" key="15">
    <source>
        <dbReference type="Proteomes" id="UP000313849"/>
    </source>
</evidence>
<evidence type="ECO:0000256" key="2">
    <source>
        <dbReference type="ARBA" id="ARBA00010441"/>
    </source>
</evidence>
<dbReference type="UniPathway" id="UPA00085"/>
<evidence type="ECO:0000256" key="7">
    <source>
        <dbReference type="ARBA" id="ARBA00023098"/>
    </source>
</evidence>
<evidence type="ECO:0000256" key="6">
    <source>
        <dbReference type="ARBA" id="ARBA00022989"/>
    </source>
</evidence>
<dbReference type="EC" id="2.7.8.5" evidence="11"/>
<keyword evidence="4 12" id="KW-0808">Transferase</keyword>
<keyword evidence="10" id="KW-1208">Phospholipid metabolism</keyword>
<dbReference type="GO" id="GO:0046474">
    <property type="term" value="P:glycerophospholipid biosynthetic process"/>
    <property type="evidence" value="ECO:0007669"/>
    <property type="project" value="TreeGrafter"/>
</dbReference>
<name>A0A5C5BG62_9MICO</name>
<dbReference type="InterPro" id="IPR050324">
    <property type="entry name" value="CDP-alcohol_PTase-I"/>
</dbReference>
<evidence type="ECO:0000256" key="8">
    <source>
        <dbReference type="ARBA" id="ARBA00023136"/>
    </source>
</evidence>
<dbReference type="Proteomes" id="UP000313849">
    <property type="component" value="Unassembled WGS sequence"/>
</dbReference>
<organism evidence="14 15">
    <name type="scientific">Miniimonas arenae</name>
    <dbReference type="NCBI Taxonomy" id="676201"/>
    <lineage>
        <taxon>Bacteria</taxon>
        <taxon>Bacillati</taxon>
        <taxon>Actinomycetota</taxon>
        <taxon>Actinomycetes</taxon>
        <taxon>Micrococcales</taxon>
        <taxon>Beutenbergiaceae</taxon>
        <taxon>Miniimonas</taxon>
    </lineage>
</organism>
<feature type="transmembrane region" description="Helical" evidence="13">
    <location>
        <begin position="142"/>
        <end position="163"/>
    </location>
</feature>
<dbReference type="PANTHER" id="PTHR14269:SF52">
    <property type="entry name" value="PHOSPHATIDYLGLYCEROPHOSPHATE SYNTHASE-RELATED"/>
    <property type="match status" value="1"/>
</dbReference>
<feature type="transmembrane region" description="Helical" evidence="13">
    <location>
        <begin position="117"/>
        <end position="136"/>
    </location>
</feature>
<keyword evidence="9" id="KW-0594">Phospholipid biosynthesis</keyword>
<accession>A0A5C5BG62</accession>
<evidence type="ECO:0000256" key="1">
    <source>
        <dbReference type="ARBA" id="ARBA00004141"/>
    </source>
</evidence>
<evidence type="ECO:0000256" key="13">
    <source>
        <dbReference type="SAM" id="Phobius"/>
    </source>
</evidence>
<keyword evidence="7" id="KW-0443">Lipid metabolism</keyword>
<feature type="transmembrane region" description="Helical" evidence="13">
    <location>
        <begin position="78"/>
        <end position="96"/>
    </location>
</feature>
<sequence>MVRIALVPVFLVLLLQDTTASRWWAVVVFVAASVTDQLDGHIARARDIVTPFGILMDPIADKALTLGAFVALSVLGEVPWWVTILIAVRELGITALRAALVRRSIMPASMGGKVKTVLQMLAIVLLVVPWAAFTAAVAPHAVALVVLYAALAVTVVTGVDYCVRGWRLARQPAAS</sequence>
<keyword evidence="6 13" id="KW-1133">Transmembrane helix</keyword>
<comment type="similarity">
    <text evidence="2 12">Belongs to the CDP-alcohol phosphatidyltransferase class-I family.</text>
</comment>
<keyword evidence="15" id="KW-1185">Reference proteome</keyword>
<gene>
    <name evidence="14" type="primary">pgsA</name>
    <name evidence="14" type="ORF">FH969_00490</name>
</gene>
<dbReference type="InterPro" id="IPR004570">
    <property type="entry name" value="Phosphatidylglycerol_P_synth"/>
</dbReference>
<protein>
    <recommendedName>
        <fullName evidence="11">CDP-diacylglycerol--glycerol-3-phosphate 3-phosphatidyltransferase</fullName>
        <ecNumber evidence="11">2.7.8.5</ecNumber>
    </recommendedName>
</protein>
<dbReference type="InterPro" id="IPR043130">
    <property type="entry name" value="CDP-OH_PTrfase_TM_dom"/>
</dbReference>
<comment type="subcellular location">
    <subcellularLocation>
        <location evidence="1">Membrane</location>
        <topology evidence="1">Multi-pass membrane protein</topology>
    </subcellularLocation>
</comment>
<evidence type="ECO:0000256" key="3">
    <source>
        <dbReference type="ARBA" id="ARBA00022516"/>
    </source>
</evidence>
<evidence type="ECO:0000256" key="10">
    <source>
        <dbReference type="ARBA" id="ARBA00023264"/>
    </source>
</evidence>
<dbReference type="AlphaFoldDB" id="A0A5C5BG62"/>
<dbReference type="NCBIfam" id="TIGR00560">
    <property type="entry name" value="pgsA"/>
    <property type="match status" value="1"/>
</dbReference>
<evidence type="ECO:0000256" key="5">
    <source>
        <dbReference type="ARBA" id="ARBA00022692"/>
    </source>
</evidence>
<evidence type="ECO:0000256" key="11">
    <source>
        <dbReference type="NCBIfam" id="TIGR00560"/>
    </source>
</evidence>
<dbReference type="GO" id="GO:0016020">
    <property type="term" value="C:membrane"/>
    <property type="evidence" value="ECO:0007669"/>
    <property type="project" value="UniProtKB-SubCell"/>
</dbReference>
<keyword evidence="5 13" id="KW-0812">Transmembrane</keyword>
<evidence type="ECO:0000256" key="12">
    <source>
        <dbReference type="RuleBase" id="RU003750"/>
    </source>
</evidence>